<dbReference type="AlphaFoldDB" id="A0A427AZ22"/>
<dbReference type="Proteomes" id="UP000287651">
    <property type="component" value="Unassembled WGS sequence"/>
</dbReference>
<dbReference type="PANTHER" id="PTHR46445:SF3">
    <property type="entry name" value="RNA POLYMERASE II DEGRADATION FACTOR-LIKE PROTEIN (DUF1296)-RELATED"/>
    <property type="match status" value="1"/>
</dbReference>
<dbReference type="PANTHER" id="PTHR46445">
    <property type="entry name" value="RNA POLYMERASE II DEGRADATION FACTOR-LIKE PROTEIN (DUF1296)"/>
    <property type="match status" value="1"/>
</dbReference>
<sequence length="252" mass="26930">MQFSAMSFVLSFSCSNSASMGDIIQAANISDGISMSVQSSSGFQNSWLGKPGHLSMADIVKMGRPQGKPSGMPVVASERYDMAHTEAKQSPTAVLPSESDKITDSFQESTQVSEYSYDIGIAKGQQISHDGWPLVDEQPTESGSTPPEISGASPVYADPSELASSNLVVSGINSHIGSRPEEIQVPVEGHHDKTLPAESRPISISSDMQIQVDNSADADADADAYHLNEGLLKSTNSYNSQRLELDHHEGKM</sequence>
<protein>
    <submittedName>
        <fullName evidence="2">Uncharacterized protein</fullName>
    </submittedName>
</protein>
<feature type="region of interest" description="Disordered" evidence="1">
    <location>
        <begin position="131"/>
        <end position="158"/>
    </location>
</feature>
<evidence type="ECO:0000256" key="1">
    <source>
        <dbReference type="SAM" id="MobiDB-lite"/>
    </source>
</evidence>
<dbReference type="EMBL" id="AMZH03000894">
    <property type="protein sequence ID" value="RRT81514.1"/>
    <property type="molecule type" value="Genomic_DNA"/>
</dbReference>
<comment type="caution">
    <text evidence="2">The sequence shown here is derived from an EMBL/GenBank/DDBJ whole genome shotgun (WGS) entry which is preliminary data.</text>
</comment>
<gene>
    <name evidence="2" type="ORF">B296_00017378</name>
</gene>
<proteinExistence type="predicted"/>
<evidence type="ECO:0000313" key="3">
    <source>
        <dbReference type="Proteomes" id="UP000287651"/>
    </source>
</evidence>
<evidence type="ECO:0000313" key="2">
    <source>
        <dbReference type="EMBL" id="RRT81514.1"/>
    </source>
</evidence>
<organism evidence="2 3">
    <name type="scientific">Ensete ventricosum</name>
    <name type="common">Abyssinian banana</name>
    <name type="synonym">Musa ensete</name>
    <dbReference type="NCBI Taxonomy" id="4639"/>
    <lineage>
        <taxon>Eukaryota</taxon>
        <taxon>Viridiplantae</taxon>
        <taxon>Streptophyta</taxon>
        <taxon>Embryophyta</taxon>
        <taxon>Tracheophyta</taxon>
        <taxon>Spermatophyta</taxon>
        <taxon>Magnoliopsida</taxon>
        <taxon>Liliopsida</taxon>
        <taxon>Zingiberales</taxon>
        <taxon>Musaceae</taxon>
        <taxon>Ensete</taxon>
    </lineage>
</organism>
<name>A0A427AZ22_ENSVE</name>
<reference evidence="2 3" key="1">
    <citation type="journal article" date="2014" name="Agronomy (Basel)">
        <title>A Draft Genome Sequence for Ensete ventricosum, the Drought-Tolerant Tree Against Hunger.</title>
        <authorList>
            <person name="Harrison J."/>
            <person name="Moore K.A."/>
            <person name="Paszkiewicz K."/>
            <person name="Jones T."/>
            <person name="Grant M."/>
            <person name="Ambacheew D."/>
            <person name="Muzemil S."/>
            <person name="Studholme D.J."/>
        </authorList>
    </citation>
    <scope>NUCLEOTIDE SEQUENCE [LARGE SCALE GENOMIC DNA]</scope>
</reference>
<accession>A0A427AZ22</accession>